<sequence>MNRILFLFFILISLPTYSQSQEYYFNNSLTGTNGGQPLTPLLSCGATTGSFGLNPIITSDGLCGNLNTYCFTAGEGFQYDNSTITDEYSINVFFKFTTLGSYARIIDFSDSTSDSGFYLLNNCLNFYPNGNVGTCPFFQPDIYYLLTFVRDSATNIISVYVNGSLFSSYTDTTGIYKLASNTTPIIFFRDDNQVPCEVKPGCVKYISVSPTQMTPTEVNTTWMNICTVVNPCPVLPTALLSGFGSVCPGSSTALNVALTGTQPWSITYTDGVTPVTVNGITASPYQISVSPTATKTYSLIAANDISCIATVSGSATVSVNDVPTATLSGTASVCPGTNTTLSVALTGTPPWSIGYTNGFYTANVTGITASPYLLNVTPGITQTFTLTDMMDSNCIGTVSGAAALTVNDLPTAVLSGTTSVCAGSGTPLSVTFTGTPPWSFSYTDGSVPTTVNGITANPYLIPVSPSDDTTYTITAVHDINCTGTVSGSASVVVNDLPTAVISGTTSVCYGTEATIVFAGTPNATVTYTVNSGSSQAITLDNSGNATLPTGDLTQDKLFTLQNVVLGSCSQPLTGSATVTVNDKPVITSLSGNNVICVAWQTNALLSGLTLHTDLSPASYTFQWLYNDTMIPGANGTDYTLTTASHGNYKVIATRITPGSGCSMESEAYTVIQSGPPSLSDPGYTLSHFFSENQSITIYAQGYGNYEYSMDGGAFQSSNIFENVPSGSHSIQIRDTGLDCASAFIKDIQTINYPHFFTPNGDGINDTWTIPGLENIPGARICIFDRFGKMIKNLQPTQRGWDGTLNNRQLPSTDYWFVVEYTENNTVKQFKSHFSLKR</sequence>
<dbReference type="AlphaFoldDB" id="A0A4Z0L3W4"/>
<gene>
    <name evidence="1" type="ORF">E4635_14165</name>
</gene>
<comment type="caution">
    <text evidence="1">The sequence shown here is derived from an EMBL/GenBank/DDBJ whole genome shotgun (WGS) entry which is preliminary data.</text>
</comment>
<dbReference type="GO" id="GO:0004553">
    <property type="term" value="F:hydrolase activity, hydrolyzing O-glycosyl compounds"/>
    <property type="evidence" value="ECO:0007669"/>
    <property type="project" value="UniProtKB-ARBA"/>
</dbReference>
<name>A0A4Z0L3W4_9FLAO</name>
<dbReference type="InterPro" id="IPR013320">
    <property type="entry name" value="ConA-like_dom_sf"/>
</dbReference>
<dbReference type="GO" id="GO:0006999">
    <property type="term" value="P:nuclear pore organization"/>
    <property type="evidence" value="ECO:0007669"/>
    <property type="project" value="TreeGrafter"/>
</dbReference>
<accession>A0A4Z0L3W4</accession>
<dbReference type="GO" id="GO:0006606">
    <property type="term" value="P:protein import into nucleus"/>
    <property type="evidence" value="ECO:0007669"/>
    <property type="project" value="TreeGrafter"/>
</dbReference>
<dbReference type="GO" id="GO:0017056">
    <property type="term" value="F:structural constituent of nuclear pore"/>
    <property type="evidence" value="ECO:0007669"/>
    <property type="project" value="InterPro"/>
</dbReference>
<dbReference type="NCBIfam" id="TIGR04131">
    <property type="entry name" value="Bac_Flav_CTERM"/>
    <property type="match status" value="1"/>
</dbReference>
<dbReference type="InterPro" id="IPR037701">
    <property type="entry name" value="Pom152"/>
</dbReference>
<dbReference type="GO" id="GO:0005975">
    <property type="term" value="P:carbohydrate metabolic process"/>
    <property type="evidence" value="ECO:0007669"/>
    <property type="project" value="UniProtKB-ARBA"/>
</dbReference>
<protein>
    <submittedName>
        <fullName evidence="1">T9SS type B sorting domain-containing protein</fullName>
    </submittedName>
</protein>
<dbReference type="EMBL" id="SRLH01000008">
    <property type="protein sequence ID" value="TGD56935.1"/>
    <property type="molecule type" value="Genomic_DNA"/>
</dbReference>
<dbReference type="RefSeq" id="WP_135527359.1">
    <property type="nucleotide sequence ID" value="NZ_SRLH01000008.1"/>
</dbReference>
<dbReference type="Pfam" id="PF13585">
    <property type="entry name" value="CHU_C"/>
    <property type="match status" value="1"/>
</dbReference>
<evidence type="ECO:0000313" key="1">
    <source>
        <dbReference type="EMBL" id="TGD56935.1"/>
    </source>
</evidence>
<proteinExistence type="predicted"/>
<dbReference type="OrthoDB" id="1652165at2"/>
<evidence type="ECO:0000313" key="2">
    <source>
        <dbReference type="Proteomes" id="UP000297407"/>
    </source>
</evidence>
<dbReference type="InterPro" id="IPR026341">
    <property type="entry name" value="T9SS_type_B"/>
</dbReference>
<dbReference type="PANTHER" id="PTHR28206:SF1">
    <property type="entry name" value="NUCLEOPORIN POM152"/>
    <property type="match status" value="1"/>
</dbReference>
<reference evidence="1 2" key="1">
    <citation type="submission" date="2019-04" db="EMBL/GenBank/DDBJ databases">
        <title>Flavobacterium sp. strain DS2-A Genome sequencing and assembly.</title>
        <authorList>
            <person name="Kim I."/>
        </authorList>
    </citation>
    <scope>NUCLEOTIDE SEQUENCE [LARGE SCALE GENOMIC DNA]</scope>
    <source>
        <strain evidence="1 2">DS2-A</strain>
    </source>
</reference>
<organism evidence="1 2">
    <name type="scientific">Flavobacterium humi</name>
    <dbReference type="NCBI Taxonomy" id="2562683"/>
    <lineage>
        <taxon>Bacteria</taxon>
        <taxon>Pseudomonadati</taxon>
        <taxon>Bacteroidota</taxon>
        <taxon>Flavobacteriia</taxon>
        <taxon>Flavobacteriales</taxon>
        <taxon>Flavobacteriaceae</taxon>
        <taxon>Flavobacterium</taxon>
    </lineage>
</organism>
<dbReference type="SUPFAM" id="SSF49899">
    <property type="entry name" value="Concanavalin A-like lectins/glucanases"/>
    <property type="match status" value="1"/>
</dbReference>
<dbReference type="PANTHER" id="PTHR28206">
    <property type="entry name" value="NUCLEOPORIN POM152"/>
    <property type="match status" value="1"/>
</dbReference>
<dbReference type="Gene3D" id="2.60.120.200">
    <property type="match status" value="1"/>
</dbReference>
<dbReference type="Proteomes" id="UP000297407">
    <property type="component" value="Unassembled WGS sequence"/>
</dbReference>
<keyword evidence="2" id="KW-1185">Reference proteome</keyword>